<dbReference type="GO" id="GO:0001682">
    <property type="term" value="P:tRNA 5'-leader removal"/>
    <property type="evidence" value="ECO:0007669"/>
    <property type="project" value="UniProtKB-UniRule"/>
</dbReference>
<gene>
    <name evidence="7" type="primary">rnpA</name>
    <name evidence="9" type="ORF">HNQ64_004073</name>
</gene>
<dbReference type="HAMAP" id="MF_00227">
    <property type="entry name" value="RNase_P"/>
    <property type="match status" value="1"/>
</dbReference>
<keyword evidence="5 7" id="KW-0378">Hydrolase</keyword>
<comment type="function">
    <text evidence="1 7">RNaseP catalyzes the removal of the 5'-leader sequence from pre-tRNA to produce the mature 5'-terminus. It can also cleave other RNA substrates such as 4.5S RNA. The protein component plays an auxiliary but essential role in vivo by binding to the 5'-leader sequence and broadening the substrate specificity of the ribozyme.</text>
</comment>
<keyword evidence="2 7" id="KW-0819">tRNA processing</keyword>
<dbReference type="EC" id="3.1.26.5" evidence="7 8"/>
<dbReference type="PANTHER" id="PTHR33992">
    <property type="entry name" value="RIBONUCLEASE P PROTEIN COMPONENT"/>
    <property type="match status" value="1"/>
</dbReference>
<dbReference type="AlphaFoldDB" id="A0A7W7YPM7"/>
<dbReference type="GO" id="GO:0004526">
    <property type="term" value="F:ribonuclease P activity"/>
    <property type="evidence" value="ECO:0007669"/>
    <property type="project" value="UniProtKB-UniRule"/>
</dbReference>
<evidence type="ECO:0000256" key="5">
    <source>
        <dbReference type="ARBA" id="ARBA00022801"/>
    </source>
</evidence>
<proteinExistence type="inferred from homology"/>
<dbReference type="PANTHER" id="PTHR33992:SF1">
    <property type="entry name" value="RIBONUCLEASE P PROTEIN COMPONENT"/>
    <property type="match status" value="1"/>
</dbReference>
<name>A0A7W7YPM7_9BACT</name>
<dbReference type="NCBIfam" id="TIGR00188">
    <property type="entry name" value="rnpA"/>
    <property type="match status" value="1"/>
</dbReference>
<evidence type="ECO:0000256" key="4">
    <source>
        <dbReference type="ARBA" id="ARBA00022759"/>
    </source>
</evidence>
<dbReference type="Proteomes" id="UP000534294">
    <property type="component" value="Unassembled WGS sequence"/>
</dbReference>
<dbReference type="Gene3D" id="3.30.230.10">
    <property type="match status" value="1"/>
</dbReference>
<evidence type="ECO:0000256" key="1">
    <source>
        <dbReference type="ARBA" id="ARBA00002663"/>
    </source>
</evidence>
<evidence type="ECO:0000313" key="9">
    <source>
        <dbReference type="EMBL" id="MBB5039795.1"/>
    </source>
</evidence>
<evidence type="ECO:0000256" key="3">
    <source>
        <dbReference type="ARBA" id="ARBA00022722"/>
    </source>
</evidence>
<keyword evidence="6 7" id="KW-0694">RNA-binding</keyword>
<sequence length="121" mass="13977">MRLPSRLHLKESRDFARIKEKGRSQAGRFFVLALLRDDSVADFQFGLVTSKRLGKAVVRNRVRRQLREIIRAHRAEIAPGWQLVTIARWRAADAPFSELEQDWVRLAKRQGLLLKPAPPTP</sequence>
<reference evidence="9 10" key="1">
    <citation type="submission" date="2020-08" db="EMBL/GenBank/DDBJ databases">
        <title>Genomic Encyclopedia of Type Strains, Phase IV (KMG-IV): sequencing the most valuable type-strain genomes for metagenomic binning, comparative biology and taxonomic classification.</title>
        <authorList>
            <person name="Goeker M."/>
        </authorList>
    </citation>
    <scope>NUCLEOTIDE SEQUENCE [LARGE SCALE GENOMIC DNA]</scope>
    <source>
        <strain evidence="9 10">DSM 12251</strain>
    </source>
</reference>
<comment type="subunit">
    <text evidence="7">Consists of a catalytic RNA component (M1 or rnpB) and a protein subunit.</text>
</comment>
<dbReference type="SUPFAM" id="SSF54211">
    <property type="entry name" value="Ribosomal protein S5 domain 2-like"/>
    <property type="match status" value="1"/>
</dbReference>
<keyword evidence="10" id="KW-1185">Reference proteome</keyword>
<dbReference type="InterPro" id="IPR020568">
    <property type="entry name" value="Ribosomal_Su5_D2-typ_SF"/>
</dbReference>
<dbReference type="GO" id="GO:0030677">
    <property type="term" value="C:ribonuclease P complex"/>
    <property type="evidence" value="ECO:0007669"/>
    <property type="project" value="TreeGrafter"/>
</dbReference>
<comment type="catalytic activity">
    <reaction evidence="7">
        <text>Endonucleolytic cleavage of RNA, removing 5'-extranucleotides from tRNA precursor.</text>
        <dbReference type="EC" id="3.1.26.5"/>
    </reaction>
</comment>
<evidence type="ECO:0000313" key="10">
    <source>
        <dbReference type="Proteomes" id="UP000534294"/>
    </source>
</evidence>
<dbReference type="GO" id="GO:0000049">
    <property type="term" value="F:tRNA binding"/>
    <property type="evidence" value="ECO:0007669"/>
    <property type="project" value="UniProtKB-UniRule"/>
</dbReference>
<keyword evidence="3 7" id="KW-0540">Nuclease</keyword>
<dbReference type="InterPro" id="IPR014721">
    <property type="entry name" value="Ribsml_uS5_D2-typ_fold_subgr"/>
</dbReference>
<comment type="caution">
    <text evidence="9">The sequence shown here is derived from an EMBL/GenBank/DDBJ whole genome shotgun (WGS) entry which is preliminary data.</text>
</comment>
<dbReference type="GO" id="GO:0042781">
    <property type="term" value="F:3'-tRNA processing endoribonuclease activity"/>
    <property type="evidence" value="ECO:0007669"/>
    <property type="project" value="TreeGrafter"/>
</dbReference>
<dbReference type="InterPro" id="IPR020539">
    <property type="entry name" value="RNase_P_CS"/>
</dbReference>
<protein>
    <recommendedName>
        <fullName evidence="7 8">Ribonuclease P protein component</fullName>
        <shortName evidence="7">RNase P protein</shortName>
        <shortName evidence="7">RNaseP protein</shortName>
        <ecNumber evidence="7 8">3.1.26.5</ecNumber>
    </recommendedName>
    <alternativeName>
        <fullName evidence="7">Protein C5</fullName>
    </alternativeName>
</protein>
<evidence type="ECO:0000256" key="7">
    <source>
        <dbReference type="HAMAP-Rule" id="MF_00227"/>
    </source>
</evidence>
<evidence type="ECO:0000256" key="6">
    <source>
        <dbReference type="ARBA" id="ARBA00022884"/>
    </source>
</evidence>
<evidence type="ECO:0000256" key="8">
    <source>
        <dbReference type="NCBIfam" id="TIGR00188"/>
    </source>
</evidence>
<dbReference type="Pfam" id="PF00825">
    <property type="entry name" value="Ribonuclease_P"/>
    <property type="match status" value="1"/>
</dbReference>
<dbReference type="PROSITE" id="PS00648">
    <property type="entry name" value="RIBONUCLEASE_P"/>
    <property type="match status" value="1"/>
</dbReference>
<organism evidence="9 10">
    <name type="scientific">Prosthecobacter dejongeii</name>
    <dbReference type="NCBI Taxonomy" id="48465"/>
    <lineage>
        <taxon>Bacteria</taxon>
        <taxon>Pseudomonadati</taxon>
        <taxon>Verrucomicrobiota</taxon>
        <taxon>Verrucomicrobiia</taxon>
        <taxon>Verrucomicrobiales</taxon>
        <taxon>Verrucomicrobiaceae</taxon>
        <taxon>Prosthecobacter</taxon>
    </lineage>
</organism>
<dbReference type="EMBL" id="JACHIF010000010">
    <property type="protein sequence ID" value="MBB5039795.1"/>
    <property type="molecule type" value="Genomic_DNA"/>
</dbReference>
<dbReference type="InterPro" id="IPR000100">
    <property type="entry name" value="RNase_P"/>
</dbReference>
<comment type="similarity">
    <text evidence="7">Belongs to the RnpA family.</text>
</comment>
<keyword evidence="4 7" id="KW-0255">Endonuclease</keyword>
<evidence type="ECO:0000256" key="2">
    <source>
        <dbReference type="ARBA" id="ARBA00022694"/>
    </source>
</evidence>
<accession>A0A7W7YPM7</accession>
<dbReference type="RefSeq" id="WP_184211904.1">
    <property type="nucleotide sequence ID" value="NZ_JACHIF010000010.1"/>
</dbReference>